<dbReference type="PROSITE" id="PS50007">
    <property type="entry name" value="PIPLC_X_DOMAIN"/>
    <property type="match status" value="1"/>
</dbReference>
<proteinExistence type="inferred from homology"/>
<name>A0A829WIL3_GLUOY</name>
<dbReference type="PROSITE" id="PS00616">
    <property type="entry name" value="HIS_ACID_PHOSPHAT_1"/>
    <property type="match status" value="1"/>
</dbReference>
<keyword evidence="3" id="KW-0472">Membrane</keyword>
<keyword evidence="3" id="KW-1133">Transmembrane helix</keyword>
<reference evidence="4 5" key="1">
    <citation type="submission" date="2013-04" db="EMBL/GenBank/DDBJ databases">
        <title>Gluconobacter oxydans NBRC 3293 whole genome sequence.</title>
        <authorList>
            <person name="Matsutani M."/>
            <person name="Yakushi T."/>
            <person name="Matsushita K."/>
        </authorList>
    </citation>
    <scope>NUCLEOTIDE SEQUENCE [LARGE SCALE GENOMIC DNA]</scope>
    <source>
        <strain evidence="4 5">NBRC 3293</strain>
    </source>
</reference>
<dbReference type="GO" id="GO:0050308">
    <property type="term" value="F:sugar-phosphatase activity"/>
    <property type="evidence" value="ECO:0007669"/>
    <property type="project" value="TreeGrafter"/>
</dbReference>
<dbReference type="CDD" id="cd08589">
    <property type="entry name" value="PI-PLCc_SaPLC1_like"/>
    <property type="match status" value="1"/>
</dbReference>
<dbReference type="GO" id="GO:0008081">
    <property type="term" value="F:phosphoric diester hydrolase activity"/>
    <property type="evidence" value="ECO:0007669"/>
    <property type="project" value="InterPro"/>
</dbReference>
<dbReference type="SUPFAM" id="SSF51695">
    <property type="entry name" value="PLC-like phosphodiesterases"/>
    <property type="match status" value="1"/>
</dbReference>
<dbReference type="InterPro" id="IPR033379">
    <property type="entry name" value="Acid_Pase_AS"/>
</dbReference>
<accession>A0A829WIL3</accession>
<evidence type="ECO:0000313" key="4">
    <source>
        <dbReference type="EMBL" id="GEM16658.1"/>
    </source>
</evidence>
<evidence type="ECO:0000256" key="2">
    <source>
        <dbReference type="ARBA" id="ARBA00022801"/>
    </source>
</evidence>
<dbReference type="EMBL" id="BARJ01000006">
    <property type="protein sequence ID" value="GEM16658.1"/>
    <property type="molecule type" value="Genomic_DNA"/>
</dbReference>
<dbReference type="Gene3D" id="3.20.20.190">
    <property type="entry name" value="Phosphatidylinositol (PI) phosphodiesterase"/>
    <property type="match status" value="1"/>
</dbReference>
<dbReference type="InterPro" id="IPR029033">
    <property type="entry name" value="His_PPase_superfam"/>
</dbReference>
<comment type="similarity">
    <text evidence="1">Belongs to the histidine acid phosphatase family.</text>
</comment>
<dbReference type="InterPro" id="IPR050645">
    <property type="entry name" value="Histidine_acid_phosphatase"/>
</dbReference>
<dbReference type="GO" id="GO:0006629">
    <property type="term" value="P:lipid metabolic process"/>
    <property type="evidence" value="ECO:0007669"/>
    <property type="project" value="InterPro"/>
</dbReference>
<gene>
    <name evidence="4" type="ORF">NBRC3293_1155</name>
</gene>
<dbReference type="AlphaFoldDB" id="A0A829WIL3"/>
<evidence type="ECO:0000313" key="5">
    <source>
        <dbReference type="Proteomes" id="UP000484858"/>
    </source>
</evidence>
<dbReference type="Pfam" id="PF00328">
    <property type="entry name" value="His_Phos_2"/>
    <property type="match status" value="2"/>
</dbReference>
<protein>
    <recommendedName>
        <fullName evidence="6">Histidine-type phosphatase</fullName>
    </recommendedName>
</protein>
<dbReference type="CDD" id="cd07061">
    <property type="entry name" value="HP_HAP_like"/>
    <property type="match status" value="1"/>
</dbReference>
<organism evidence="4 5">
    <name type="scientific">Gluconobacter oxydans NBRC 3293</name>
    <dbReference type="NCBI Taxonomy" id="1315969"/>
    <lineage>
        <taxon>Bacteria</taxon>
        <taxon>Pseudomonadati</taxon>
        <taxon>Pseudomonadota</taxon>
        <taxon>Alphaproteobacteria</taxon>
        <taxon>Acetobacterales</taxon>
        <taxon>Acetobacteraceae</taxon>
        <taxon>Gluconobacter</taxon>
    </lineage>
</organism>
<dbReference type="InterPro" id="IPR000560">
    <property type="entry name" value="His_Pase_clade-2"/>
</dbReference>
<dbReference type="Proteomes" id="UP000484858">
    <property type="component" value="Unassembled WGS sequence"/>
</dbReference>
<dbReference type="Gene3D" id="3.40.50.1240">
    <property type="entry name" value="Phosphoglycerate mutase-like"/>
    <property type="match status" value="2"/>
</dbReference>
<keyword evidence="2" id="KW-0378">Hydrolase</keyword>
<evidence type="ECO:0000256" key="3">
    <source>
        <dbReference type="SAM" id="Phobius"/>
    </source>
</evidence>
<dbReference type="InterPro" id="IPR017946">
    <property type="entry name" value="PLC-like_Pdiesterase_TIM-brl"/>
</dbReference>
<evidence type="ECO:0000256" key="1">
    <source>
        <dbReference type="ARBA" id="ARBA00005375"/>
    </source>
</evidence>
<keyword evidence="3" id="KW-0812">Transmembrane</keyword>
<evidence type="ECO:0008006" key="6">
    <source>
        <dbReference type="Google" id="ProtNLM"/>
    </source>
</evidence>
<dbReference type="SUPFAM" id="SSF53254">
    <property type="entry name" value="Phosphoglycerate mutase-like"/>
    <property type="match status" value="1"/>
</dbReference>
<dbReference type="InterPro" id="IPR032075">
    <property type="entry name" value="PI-PLC-C1"/>
</dbReference>
<dbReference type="GO" id="GO:0030288">
    <property type="term" value="C:outer membrane-bounded periplasmic space"/>
    <property type="evidence" value="ECO:0007669"/>
    <property type="project" value="TreeGrafter"/>
</dbReference>
<sequence length="792" mass="84510">MPFGSRDPDGCLYSVAAGAVTIICPDGVIVIVRILLRNRAMISLPVASRLAIALVAAGGVSIAATAMAETRQDSLRLDQIQIIGSHNSYHAGLDPAIRSRLLASAPDLVRELDYQHPPLAAQLDGGVRQLELDIYADTAGGRFARPHRPGVPEDVWPLSPSDQTIMRQPGFKVMHIPDIDQHATCQPLLQCLSQIRDWSVAHPGHVPVFVILEVEQHNDIPGGTEAEPFDAATFDALDSAIRSVFSPSQLLMPDDVRGDAPDLRSAILTRGWPTMGQVRGKVVFLLDQRSDRSLYLRGHSALRGRVAFTNADPDAPDAAFTEMNDGPGGDIATLVRRHFLVRTRSDADTVEGRSGDVERRDAMLASGAQIVSTDYPDAEPARWSGYHVGFLDNAAVRCNPVSAPTDCQSRLIETPAKGDFHLERMIMVMRHGIRSPLAGQVPAGVGIAGGWPQWSGAPGDLTPHGALGMTALGTFDRVWMAEAGLVPAKACPPAGAVAIRANSSPRTIASAEAFVRGFMPGCSMTVMHKPPGQPDVLFSPLDADPARFDMSAIIPQLPDADRIFRAKGEALKLLGRVLDCGPASCGFLSAPAHVGTDATGHQLVLTGPVAQASSLSEALMLSYLDGKPVVQTPSGVLDVGDLGTLSALHAGMLEAVVLPRALAEPLSREMRARLLQDLRDEGGPAFRLYMGHDDTIGPLLTMLGLHFHVPGYAEDEIPIGSALGFAVYGNGTGERRIRVFIQSQTPQALRDLDGKALPVVLYPQVPGCTEPGGLCAPEVLAQDFSEVRRAER</sequence>
<comment type="caution">
    <text evidence="4">The sequence shown here is derived from an EMBL/GenBank/DDBJ whole genome shotgun (WGS) entry which is preliminary data.</text>
</comment>
<feature type="transmembrane region" description="Helical" evidence="3">
    <location>
        <begin position="12"/>
        <end position="36"/>
    </location>
</feature>
<dbReference type="Pfam" id="PF16670">
    <property type="entry name" value="PI-PLC-C1"/>
    <property type="match status" value="1"/>
</dbReference>
<dbReference type="PANTHER" id="PTHR11567:SF110">
    <property type="entry name" value="2-PHOSPHOXYLOSE PHOSPHATASE 1"/>
    <property type="match status" value="1"/>
</dbReference>
<feature type="transmembrane region" description="Helical" evidence="3">
    <location>
        <begin position="48"/>
        <end position="68"/>
    </location>
</feature>
<dbReference type="PANTHER" id="PTHR11567">
    <property type="entry name" value="ACID PHOSPHATASE-RELATED"/>
    <property type="match status" value="1"/>
</dbReference>